<dbReference type="KEGG" id="nsh:GXM_09520"/>
<dbReference type="InterPro" id="IPR007197">
    <property type="entry name" value="rSAM"/>
</dbReference>
<dbReference type="GO" id="GO:0051539">
    <property type="term" value="F:4 iron, 4 sulfur cluster binding"/>
    <property type="evidence" value="ECO:0007669"/>
    <property type="project" value="UniProtKB-KW"/>
</dbReference>
<dbReference type="InterPro" id="IPR058240">
    <property type="entry name" value="rSAM_sf"/>
</dbReference>
<dbReference type="SFLD" id="SFLDG01067">
    <property type="entry name" value="SPASM/twitch_domain_containing"/>
    <property type="match status" value="1"/>
</dbReference>
<keyword evidence="9" id="KW-1185">Reference proteome</keyword>
<dbReference type="AlphaFoldDB" id="A0A5P8WIR0"/>
<keyword evidence="6" id="KW-0411">Iron-sulfur</keyword>
<dbReference type="SUPFAM" id="SSF102114">
    <property type="entry name" value="Radical SAM enzymes"/>
    <property type="match status" value="1"/>
</dbReference>
<keyword evidence="4" id="KW-0479">Metal-binding</keyword>
<evidence type="ECO:0000256" key="5">
    <source>
        <dbReference type="ARBA" id="ARBA00023004"/>
    </source>
</evidence>
<dbReference type="Proteomes" id="UP000326678">
    <property type="component" value="Chromosome Gxm2"/>
</dbReference>
<dbReference type="InterPro" id="IPR013785">
    <property type="entry name" value="Aldolase_TIM"/>
</dbReference>
<comment type="cofactor">
    <cofactor evidence="1">
        <name>[4Fe-4S] cluster</name>
        <dbReference type="ChEBI" id="CHEBI:49883"/>
    </cofactor>
</comment>
<dbReference type="GO" id="GO:0003824">
    <property type="term" value="F:catalytic activity"/>
    <property type="evidence" value="ECO:0007669"/>
    <property type="project" value="InterPro"/>
</dbReference>
<accession>A0A5P8WIR0</accession>
<dbReference type="UniPathway" id="UPA00782"/>
<organism evidence="8 9">
    <name type="scientific">Nostoc sphaeroides CCNUC1</name>
    <dbReference type="NCBI Taxonomy" id="2653204"/>
    <lineage>
        <taxon>Bacteria</taxon>
        <taxon>Bacillati</taxon>
        <taxon>Cyanobacteriota</taxon>
        <taxon>Cyanophyceae</taxon>
        <taxon>Nostocales</taxon>
        <taxon>Nostocaceae</taxon>
        <taxon>Nostoc</taxon>
    </lineage>
</organism>
<dbReference type="RefSeq" id="WP_152592272.1">
    <property type="nucleotide sequence ID" value="NZ_CP045227.1"/>
</dbReference>
<evidence type="ECO:0000259" key="7">
    <source>
        <dbReference type="PROSITE" id="PS51918"/>
    </source>
</evidence>
<keyword evidence="2" id="KW-0004">4Fe-4S</keyword>
<protein>
    <recommendedName>
        <fullName evidence="7">Radical SAM core domain-containing protein</fullName>
    </recommendedName>
</protein>
<dbReference type="PROSITE" id="PS51918">
    <property type="entry name" value="RADICAL_SAM"/>
    <property type="match status" value="1"/>
</dbReference>
<proteinExistence type="predicted"/>
<dbReference type="Pfam" id="PF04055">
    <property type="entry name" value="Radical_SAM"/>
    <property type="match status" value="1"/>
</dbReference>
<evidence type="ECO:0000256" key="4">
    <source>
        <dbReference type="ARBA" id="ARBA00022723"/>
    </source>
</evidence>
<keyword evidence="3" id="KW-0949">S-adenosyl-L-methionine</keyword>
<name>A0A5P8WIR0_9NOSO</name>
<dbReference type="CDD" id="cd01335">
    <property type="entry name" value="Radical_SAM"/>
    <property type="match status" value="1"/>
</dbReference>
<dbReference type="EMBL" id="CP045227">
    <property type="protein sequence ID" value="QFS52026.1"/>
    <property type="molecule type" value="Genomic_DNA"/>
</dbReference>
<evidence type="ECO:0000256" key="1">
    <source>
        <dbReference type="ARBA" id="ARBA00001966"/>
    </source>
</evidence>
<reference evidence="8 9" key="1">
    <citation type="submission" date="2019-10" db="EMBL/GenBank/DDBJ databases">
        <title>Genomic and transcriptomic insights into the perfect genentic adaptation of a filamentous nitrogen-fixing cyanobacterium to rice fields.</title>
        <authorList>
            <person name="Chen Z."/>
        </authorList>
    </citation>
    <scope>NUCLEOTIDE SEQUENCE [LARGE SCALE GENOMIC DNA]</scope>
    <source>
        <strain evidence="8">CCNUC1</strain>
    </source>
</reference>
<feature type="domain" description="Radical SAM core" evidence="7">
    <location>
        <begin position="24"/>
        <end position="255"/>
    </location>
</feature>
<evidence type="ECO:0000256" key="3">
    <source>
        <dbReference type="ARBA" id="ARBA00022691"/>
    </source>
</evidence>
<gene>
    <name evidence="8" type="ORF">GXM_09520</name>
</gene>
<evidence type="ECO:0000313" key="8">
    <source>
        <dbReference type="EMBL" id="QFS52026.1"/>
    </source>
</evidence>
<evidence type="ECO:0000256" key="6">
    <source>
        <dbReference type="ARBA" id="ARBA00023014"/>
    </source>
</evidence>
<dbReference type="Gene3D" id="3.20.20.70">
    <property type="entry name" value="Aldolase class I"/>
    <property type="match status" value="1"/>
</dbReference>
<sequence length="353" mass="39282">MTVTGLHEANTIDSDYVKRARLISDKLLELIILPTEQCNFRCIYCYEDFSIGRMQPETIAGIKAILDKRCPNLSYLNLAWFGGEPLVAKNIVLDISEYALSLVSKYPHLHYSSNMTTNGYLLDFNTASALANVGVTTYQISLDGPREIHDQSRIRADGKSTFERIWNNLLAIRDSSLQIDINLRLHFTVDTAKLLDPLLEDIKREFLPDSRFSAYFKAIERLGGTNDASIKIYSETEKKADIKTLEAKLFGEKLQSSQNSAVPDDYVCYAARPNSLVIRANGSVGKCTVALSDERNNIGTLRPDGRLDLIPGRFAPWVRGIQTLDPEALGCPLISLPTSDEIATNLQTKASAV</sequence>
<dbReference type="PANTHER" id="PTHR43787:SF3">
    <property type="entry name" value="ARYLSULFATASE REGULATORY PROTEIN"/>
    <property type="match status" value="1"/>
</dbReference>
<keyword evidence="5" id="KW-0408">Iron</keyword>
<dbReference type="SFLD" id="SFLDS00029">
    <property type="entry name" value="Radical_SAM"/>
    <property type="match status" value="1"/>
</dbReference>
<dbReference type="GO" id="GO:0046872">
    <property type="term" value="F:metal ion binding"/>
    <property type="evidence" value="ECO:0007669"/>
    <property type="project" value="UniProtKB-KW"/>
</dbReference>
<evidence type="ECO:0000313" key="9">
    <source>
        <dbReference type="Proteomes" id="UP000326678"/>
    </source>
</evidence>
<evidence type="ECO:0000256" key="2">
    <source>
        <dbReference type="ARBA" id="ARBA00022485"/>
    </source>
</evidence>
<dbReference type="PANTHER" id="PTHR43787">
    <property type="entry name" value="FEMO COFACTOR BIOSYNTHESIS PROTEIN NIFB-RELATED"/>
    <property type="match status" value="1"/>
</dbReference>